<sequence>MTTLTLSLFKENESVREYAYRTLRENILKLKLKPGDKISEKEISDTLSISRTPVREAFIRLSQEQLLEVLPQRGTYISKINTSQIAEFRFLRVTLEQAVMKLACEKFPPEYQQKIIDCLEEQSTCVKIKNYSRFFELDNGMHSIIFSGCEKPNIWQLMQNTNLNYIRSRVLDLHSKNNEIDLLFTQHQQIVEAILNHDSVLGNKIITEHINKVIGDIEELKTIYPDYFE</sequence>
<evidence type="ECO:0000256" key="1">
    <source>
        <dbReference type="ARBA" id="ARBA00023015"/>
    </source>
</evidence>
<evidence type="ECO:0000313" key="5">
    <source>
        <dbReference type="EMBL" id="MCB6827136.1"/>
    </source>
</evidence>
<dbReference type="RefSeq" id="WP_008538921.1">
    <property type="nucleotide sequence ID" value="NZ_CAKXQN010000001.1"/>
</dbReference>
<name>A0AAW4U4G9_9FIRM</name>
<dbReference type="Proteomes" id="UP001198190">
    <property type="component" value="Unassembled WGS sequence"/>
</dbReference>
<dbReference type="PROSITE" id="PS50949">
    <property type="entry name" value="HTH_GNTR"/>
    <property type="match status" value="1"/>
</dbReference>
<accession>A0AAW4U4G9</accession>
<keyword evidence="3" id="KW-0804">Transcription</keyword>
<keyword evidence="1" id="KW-0805">Transcription regulation</keyword>
<dbReference type="EMBL" id="JAJCGD010000001">
    <property type="protein sequence ID" value="MCB6827136.1"/>
    <property type="molecule type" value="Genomic_DNA"/>
</dbReference>
<dbReference type="InterPro" id="IPR011711">
    <property type="entry name" value="GntR_C"/>
</dbReference>
<dbReference type="SUPFAM" id="SSF46785">
    <property type="entry name" value="Winged helix' DNA-binding domain"/>
    <property type="match status" value="1"/>
</dbReference>
<dbReference type="CDD" id="cd07377">
    <property type="entry name" value="WHTH_GntR"/>
    <property type="match status" value="1"/>
</dbReference>
<keyword evidence="2" id="KW-0238">DNA-binding</keyword>
<dbReference type="Gene3D" id="1.10.10.10">
    <property type="entry name" value="Winged helix-like DNA-binding domain superfamily/Winged helix DNA-binding domain"/>
    <property type="match status" value="1"/>
</dbReference>
<evidence type="ECO:0000259" key="4">
    <source>
        <dbReference type="PROSITE" id="PS50949"/>
    </source>
</evidence>
<dbReference type="InterPro" id="IPR036390">
    <property type="entry name" value="WH_DNA-bd_sf"/>
</dbReference>
<proteinExistence type="predicted"/>
<dbReference type="Pfam" id="PF00392">
    <property type="entry name" value="GntR"/>
    <property type="match status" value="1"/>
</dbReference>
<dbReference type="GeneID" id="62777734"/>
<protein>
    <submittedName>
        <fullName evidence="5">GntR family transcriptional regulator</fullName>
    </submittedName>
</protein>
<dbReference type="GO" id="GO:0003677">
    <property type="term" value="F:DNA binding"/>
    <property type="evidence" value="ECO:0007669"/>
    <property type="project" value="UniProtKB-KW"/>
</dbReference>
<dbReference type="InterPro" id="IPR008920">
    <property type="entry name" value="TF_FadR/GntR_C"/>
</dbReference>
<dbReference type="Pfam" id="PF07729">
    <property type="entry name" value="FCD"/>
    <property type="match status" value="1"/>
</dbReference>
<dbReference type="PANTHER" id="PTHR43537">
    <property type="entry name" value="TRANSCRIPTIONAL REGULATOR, GNTR FAMILY"/>
    <property type="match status" value="1"/>
</dbReference>
<feature type="domain" description="HTH gntR-type" evidence="4">
    <location>
        <begin position="13"/>
        <end position="80"/>
    </location>
</feature>
<dbReference type="InterPro" id="IPR036388">
    <property type="entry name" value="WH-like_DNA-bd_sf"/>
</dbReference>
<dbReference type="SUPFAM" id="SSF48008">
    <property type="entry name" value="GntR ligand-binding domain-like"/>
    <property type="match status" value="1"/>
</dbReference>
<organism evidence="5 6">
    <name type="scientific">Megamonas funiformis</name>
    <dbReference type="NCBI Taxonomy" id="437897"/>
    <lineage>
        <taxon>Bacteria</taxon>
        <taxon>Bacillati</taxon>
        <taxon>Bacillota</taxon>
        <taxon>Negativicutes</taxon>
        <taxon>Selenomonadales</taxon>
        <taxon>Selenomonadaceae</taxon>
        <taxon>Megamonas</taxon>
    </lineage>
</organism>
<reference evidence="5" key="1">
    <citation type="submission" date="2021-10" db="EMBL/GenBank/DDBJ databases">
        <title>Collection of gut derived symbiotic bacterial strains cultured from healthy donors.</title>
        <authorList>
            <person name="Lin H."/>
            <person name="Littmann E."/>
            <person name="Claire K."/>
            <person name="Pamer E."/>
        </authorList>
    </citation>
    <scope>NUCLEOTIDE SEQUENCE</scope>
    <source>
        <strain evidence="5">MSK.7.16</strain>
    </source>
</reference>
<evidence type="ECO:0000256" key="2">
    <source>
        <dbReference type="ARBA" id="ARBA00023125"/>
    </source>
</evidence>
<dbReference type="Gene3D" id="1.20.120.530">
    <property type="entry name" value="GntR ligand-binding domain-like"/>
    <property type="match status" value="1"/>
</dbReference>
<dbReference type="InterPro" id="IPR000524">
    <property type="entry name" value="Tscrpt_reg_HTH_GntR"/>
</dbReference>
<comment type="caution">
    <text evidence="5">The sequence shown here is derived from an EMBL/GenBank/DDBJ whole genome shotgun (WGS) entry which is preliminary data.</text>
</comment>
<evidence type="ECO:0000313" key="6">
    <source>
        <dbReference type="Proteomes" id="UP001198190"/>
    </source>
</evidence>
<dbReference type="SMART" id="SM00345">
    <property type="entry name" value="HTH_GNTR"/>
    <property type="match status" value="1"/>
</dbReference>
<dbReference type="GO" id="GO:0003700">
    <property type="term" value="F:DNA-binding transcription factor activity"/>
    <property type="evidence" value="ECO:0007669"/>
    <property type="project" value="InterPro"/>
</dbReference>
<evidence type="ECO:0000256" key="3">
    <source>
        <dbReference type="ARBA" id="ARBA00023163"/>
    </source>
</evidence>
<dbReference type="SMART" id="SM00895">
    <property type="entry name" value="FCD"/>
    <property type="match status" value="1"/>
</dbReference>
<dbReference type="AlphaFoldDB" id="A0AAW4U4G9"/>
<gene>
    <name evidence="5" type="ORF">LIY65_00385</name>
</gene>
<dbReference type="PANTHER" id="PTHR43537:SF24">
    <property type="entry name" value="GLUCONATE OPERON TRANSCRIPTIONAL REPRESSOR"/>
    <property type="match status" value="1"/>
</dbReference>